<protein>
    <recommendedName>
        <fullName evidence="4">Extracellular membrane protein CFEM domain-containing protein</fullName>
    </recommendedName>
</protein>
<proteinExistence type="predicted"/>
<dbReference type="AlphaFoldDB" id="A0A2A9NW40"/>
<evidence type="ECO:0000256" key="1">
    <source>
        <dbReference type="SAM" id="SignalP"/>
    </source>
</evidence>
<keyword evidence="1" id="KW-0732">Signal</keyword>
<keyword evidence="3" id="KW-1185">Reference proteome</keyword>
<feature type="signal peptide" evidence="1">
    <location>
        <begin position="1"/>
        <end position="19"/>
    </location>
</feature>
<dbReference type="EMBL" id="KZ301973">
    <property type="protein sequence ID" value="PFH53614.1"/>
    <property type="molecule type" value="Genomic_DNA"/>
</dbReference>
<evidence type="ECO:0008006" key="4">
    <source>
        <dbReference type="Google" id="ProtNLM"/>
    </source>
</evidence>
<dbReference type="Proteomes" id="UP000242287">
    <property type="component" value="Unassembled WGS sequence"/>
</dbReference>
<name>A0A2A9NW40_9AGAR</name>
<dbReference type="OrthoDB" id="3059855at2759"/>
<sequence length="217" mass="22084">MYSRSVLLTFLGLLVTVNALNPTEALRDKLASIKARSLKRQTSSGDDIPLSSFPTQCQSICRPAISAINTCTTASCICTTAVADSLEGCINCTVNVLPDPDVISSGQQVLDTYGTTCPGIHSLSLTVSGATTRTTSFAAGTGTVTVTRSTPALTPTTTFRGPTNTFPQTTTAVGGSNGGNPLGDPLGGGVQNAASPVHSNIGFGALGLLTSLYLVLA</sequence>
<accession>A0A2A9NW40</accession>
<evidence type="ECO:0000313" key="3">
    <source>
        <dbReference type="Proteomes" id="UP000242287"/>
    </source>
</evidence>
<evidence type="ECO:0000313" key="2">
    <source>
        <dbReference type="EMBL" id="PFH53614.1"/>
    </source>
</evidence>
<reference evidence="2 3" key="1">
    <citation type="submission" date="2014-02" db="EMBL/GenBank/DDBJ databases">
        <title>Transposable element dynamics among asymbiotic and ectomycorrhizal Amanita fungi.</title>
        <authorList>
            <consortium name="DOE Joint Genome Institute"/>
            <person name="Hess J."/>
            <person name="Skrede I."/>
            <person name="Wolfe B."/>
            <person name="LaButti K."/>
            <person name="Ohm R.A."/>
            <person name="Grigoriev I.V."/>
            <person name="Pringle A."/>
        </authorList>
    </citation>
    <scope>NUCLEOTIDE SEQUENCE [LARGE SCALE GENOMIC DNA]</scope>
    <source>
        <strain evidence="2 3">SKay4041</strain>
    </source>
</reference>
<feature type="chain" id="PRO_5013401005" description="Extracellular membrane protein CFEM domain-containing protein" evidence="1">
    <location>
        <begin position="20"/>
        <end position="217"/>
    </location>
</feature>
<organism evidence="2 3">
    <name type="scientific">Amanita thiersii Skay4041</name>
    <dbReference type="NCBI Taxonomy" id="703135"/>
    <lineage>
        <taxon>Eukaryota</taxon>
        <taxon>Fungi</taxon>
        <taxon>Dikarya</taxon>
        <taxon>Basidiomycota</taxon>
        <taxon>Agaricomycotina</taxon>
        <taxon>Agaricomycetes</taxon>
        <taxon>Agaricomycetidae</taxon>
        <taxon>Agaricales</taxon>
        <taxon>Pluteineae</taxon>
        <taxon>Amanitaceae</taxon>
        <taxon>Amanita</taxon>
    </lineage>
</organism>
<gene>
    <name evidence="2" type="ORF">AMATHDRAFT_1256</name>
</gene>